<dbReference type="PANTHER" id="PTHR34196:SF4">
    <property type="entry name" value="OS06G0208200 PROTEIN"/>
    <property type="match status" value="1"/>
</dbReference>
<keyword evidence="2" id="KW-1185">Reference proteome</keyword>
<gene>
    <name evidence="1" type="ORF">QVD17_33077</name>
</gene>
<dbReference type="AlphaFoldDB" id="A0AAD8JYE4"/>
<evidence type="ECO:0000313" key="2">
    <source>
        <dbReference type="Proteomes" id="UP001229421"/>
    </source>
</evidence>
<accession>A0AAD8JYE4</accession>
<sequence length="232" mass="26571">MYKPVSNLCLFENVPHRSLVFIASFFFLHHEKEVIVLTSLPEVTVEVESEGSDRSWLVSPARELAGGGGCSTLGVRVVFCDVFWIHVMGLSSVDDDDIEMKEGMVVQLKEDTEENRNNLMIEDVGMMVFDLEPEFDFSPIQHPTEPSHEDRPVQCPMPHSSHFISDERMQDHRSSHRKKPEAKIVLDKENNALKAIESPIRMVRKRHHDHTNTITPLLQTPHVHPHMHQKDG</sequence>
<dbReference type="Proteomes" id="UP001229421">
    <property type="component" value="Unassembled WGS sequence"/>
</dbReference>
<reference evidence="1" key="1">
    <citation type="journal article" date="2023" name="bioRxiv">
        <title>Improved chromosome-level genome assembly for marigold (Tagetes erecta).</title>
        <authorList>
            <person name="Jiang F."/>
            <person name="Yuan L."/>
            <person name="Wang S."/>
            <person name="Wang H."/>
            <person name="Xu D."/>
            <person name="Wang A."/>
            <person name="Fan W."/>
        </authorList>
    </citation>
    <scope>NUCLEOTIDE SEQUENCE</scope>
    <source>
        <strain evidence="1">WSJ</strain>
        <tissue evidence="1">Leaf</tissue>
    </source>
</reference>
<organism evidence="1 2">
    <name type="scientific">Tagetes erecta</name>
    <name type="common">African marigold</name>
    <dbReference type="NCBI Taxonomy" id="13708"/>
    <lineage>
        <taxon>Eukaryota</taxon>
        <taxon>Viridiplantae</taxon>
        <taxon>Streptophyta</taxon>
        <taxon>Embryophyta</taxon>
        <taxon>Tracheophyta</taxon>
        <taxon>Spermatophyta</taxon>
        <taxon>Magnoliopsida</taxon>
        <taxon>eudicotyledons</taxon>
        <taxon>Gunneridae</taxon>
        <taxon>Pentapetalae</taxon>
        <taxon>asterids</taxon>
        <taxon>campanulids</taxon>
        <taxon>Asterales</taxon>
        <taxon>Asteraceae</taxon>
        <taxon>Asteroideae</taxon>
        <taxon>Heliantheae alliance</taxon>
        <taxon>Tageteae</taxon>
        <taxon>Tagetes</taxon>
    </lineage>
</organism>
<protein>
    <submittedName>
        <fullName evidence="1">Uncharacterized protein</fullName>
    </submittedName>
</protein>
<dbReference type="PANTHER" id="PTHR34196">
    <property type="entry name" value="OS02G0697700 PROTEIN"/>
    <property type="match status" value="1"/>
</dbReference>
<name>A0AAD8JYE4_TARER</name>
<dbReference type="EMBL" id="JAUHHV010000009">
    <property type="protein sequence ID" value="KAK1412094.1"/>
    <property type="molecule type" value="Genomic_DNA"/>
</dbReference>
<evidence type="ECO:0000313" key="1">
    <source>
        <dbReference type="EMBL" id="KAK1412094.1"/>
    </source>
</evidence>
<comment type="caution">
    <text evidence="1">The sequence shown here is derived from an EMBL/GenBank/DDBJ whole genome shotgun (WGS) entry which is preliminary data.</text>
</comment>
<proteinExistence type="predicted"/>